<name>A0AAE9Z0I5_9GAMM</name>
<dbReference type="Pfam" id="PF11813">
    <property type="entry name" value="DUF3334"/>
    <property type="match status" value="1"/>
</dbReference>
<keyword evidence="1" id="KW-0145">Chemotaxis</keyword>
<dbReference type="Gene3D" id="3.40.1550.10">
    <property type="entry name" value="CheC-like"/>
    <property type="match status" value="1"/>
</dbReference>
<reference evidence="3 4" key="2">
    <citation type="journal article" date="2022" name="Mar. Drugs">
        <title>Bioassay-Guided Fractionation Leads to the Detection of Cholic Acid Generated by the Rare Thalassomonas sp.</title>
        <authorList>
            <person name="Pheiffer F."/>
            <person name="Schneider Y.K."/>
            <person name="Hansen E.H."/>
            <person name="Andersen J.H."/>
            <person name="Isaksson J."/>
            <person name="Busche T."/>
            <person name="R C."/>
            <person name="Kalinowski J."/>
            <person name="Zyl L.V."/>
            <person name="Trindade M."/>
        </authorList>
    </citation>
    <scope>NUCLEOTIDE SEQUENCE [LARGE SCALE GENOMIC DNA]</scope>
    <source>
        <strain evidence="3 4">XOM25</strain>
    </source>
</reference>
<evidence type="ECO:0000256" key="2">
    <source>
        <dbReference type="SAM" id="MobiDB-lite"/>
    </source>
</evidence>
<evidence type="ECO:0000313" key="3">
    <source>
        <dbReference type="EMBL" id="WDE04581.1"/>
    </source>
</evidence>
<dbReference type="InterPro" id="IPR028976">
    <property type="entry name" value="CheC-like_sf"/>
</dbReference>
<protein>
    <submittedName>
        <fullName evidence="3">DUF3334 family protein</fullName>
    </submittedName>
</protein>
<dbReference type="KEGG" id="tvd:SG34_025145"/>
<evidence type="ECO:0000313" key="4">
    <source>
        <dbReference type="Proteomes" id="UP000032352"/>
    </source>
</evidence>
<keyword evidence="4" id="KW-1185">Reference proteome</keyword>
<evidence type="ECO:0000256" key="1">
    <source>
        <dbReference type="ARBA" id="ARBA00022500"/>
    </source>
</evidence>
<sequence>MKKNKAITTDDVLINLCQSVTEVLSKASGNKITYSAMVQKITCTCLRPDIGSFVLFDGGFNGIVVINLTSVAALEVYQDYMRNMGMPEEEISQSHLADDVANVMGELVNQIVGDFTFKVRERLQTSITQSQPKMMAISKLVQISVDTAMDRPQMRRVTFTTKNHNIFYLEFAMDRTEFIQLHDFESADSIDPDEVMKETLEAKEEDSGGGDSDVADDDFLAELGL</sequence>
<dbReference type="GO" id="GO:0006935">
    <property type="term" value="P:chemotaxis"/>
    <property type="evidence" value="ECO:0007669"/>
    <property type="project" value="UniProtKB-KW"/>
</dbReference>
<dbReference type="InterPro" id="IPR024513">
    <property type="entry name" value="DUF3334"/>
</dbReference>
<accession>A0AAE9Z0I5</accession>
<reference evidence="3 4" key="1">
    <citation type="journal article" date="2015" name="Genome Announc.">
        <title>Draft Genome Sequences of Marine Isolates of Thalassomonas viridans and Thalassomonas actiniarum.</title>
        <authorList>
            <person name="Olonade I."/>
            <person name="van Zyl L.J."/>
            <person name="Trindade M."/>
        </authorList>
    </citation>
    <scope>NUCLEOTIDE SEQUENCE [LARGE SCALE GENOMIC DNA]</scope>
    <source>
        <strain evidence="3 4">XOM25</strain>
    </source>
</reference>
<dbReference type="SUPFAM" id="SSF103039">
    <property type="entry name" value="CheC-like"/>
    <property type="match status" value="1"/>
</dbReference>
<dbReference type="EMBL" id="CP059733">
    <property type="protein sequence ID" value="WDE04581.1"/>
    <property type="molecule type" value="Genomic_DNA"/>
</dbReference>
<gene>
    <name evidence="3" type="ORF">SG34_025145</name>
</gene>
<feature type="compositionally biased region" description="Acidic residues" evidence="2">
    <location>
        <begin position="207"/>
        <end position="217"/>
    </location>
</feature>
<organism evidence="3 4">
    <name type="scientific">Thalassomonas viridans</name>
    <dbReference type="NCBI Taxonomy" id="137584"/>
    <lineage>
        <taxon>Bacteria</taxon>
        <taxon>Pseudomonadati</taxon>
        <taxon>Pseudomonadota</taxon>
        <taxon>Gammaproteobacteria</taxon>
        <taxon>Alteromonadales</taxon>
        <taxon>Colwelliaceae</taxon>
        <taxon>Thalassomonas</taxon>
    </lineage>
</organism>
<dbReference type="AlphaFoldDB" id="A0AAE9Z0I5"/>
<feature type="compositionally biased region" description="Basic and acidic residues" evidence="2">
    <location>
        <begin position="194"/>
        <end position="206"/>
    </location>
</feature>
<dbReference type="RefSeq" id="WP_044839767.1">
    <property type="nucleotide sequence ID" value="NZ_CP059733.1"/>
</dbReference>
<feature type="region of interest" description="Disordered" evidence="2">
    <location>
        <begin position="190"/>
        <end position="217"/>
    </location>
</feature>
<proteinExistence type="predicted"/>
<dbReference type="Proteomes" id="UP000032352">
    <property type="component" value="Chromosome"/>
</dbReference>